<comment type="caution">
    <text evidence="2">The sequence shown here is derived from an EMBL/GenBank/DDBJ whole genome shotgun (WGS) entry which is preliminary data.</text>
</comment>
<dbReference type="OrthoDB" id="3033376at2759"/>
<feature type="region of interest" description="Disordered" evidence="1">
    <location>
        <begin position="179"/>
        <end position="229"/>
    </location>
</feature>
<feature type="region of interest" description="Disordered" evidence="1">
    <location>
        <begin position="364"/>
        <end position="405"/>
    </location>
</feature>
<evidence type="ECO:0000313" key="2">
    <source>
        <dbReference type="EMBL" id="EAU85242.1"/>
    </source>
</evidence>
<keyword evidence="3" id="KW-1185">Reference proteome</keyword>
<feature type="compositionally biased region" description="Polar residues" evidence="1">
    <location>
        <begin position="387"/>
        <end position="398"/>
    </location>
</feature>
<feature type="region of interest" description="Disordered" evidence="1">
    <location>
        <begin position="464"/>
        <end position="483"/>
    </location>
</feature>
<organism evidence="2 3">
    <name type="scientific">Coprinopsis cinerea (strain Okayama-7 / 130 / ATCC MYA-4618 / FGSC 9003)</name>
    <name type="common">Inky cap fungus</name>
    <name type="synonym">Hormographiella aspergillata</name>
    <dbReference type="NCBI Taxonomy" id="240176"/>
    <lineage>
        <taxon>Eukaryota</taxon>
        <taxon>Fungi</taxon>
        <taxon>Dikarya</taxon>
        <taxon>Basidiomycota</taxon>
        <taxon>Agaricomycotina</taxon>
        <taxon>Agaricomycetes</taxon>
        <taxon>Agaricomycetidae</taxon>
        <taxon>Agaricales</taxon>
        <taxon>Agaricineae</taxon>
        <taxon>Psathyrellaceae</taxon>
        <taxon>Coprinopsis</taxon>
    </lineage>
</organism>
<proteinExistence type="predicted"/>
<feature type="region of interest" description="Disordered" evidence="1">
    <location>
        <begin position="307"/>
        <end position="327"/>
    </location>
</feature>
<dbReference type="KEGG" id="cci:CC1G_10028"/>
<reference evidence="2 3" key="1">
    <citation type="journal article" date="2010" name="Proc. Natl. Acad. Sci. U.S.A.">
        <title>Insights into evolution of multicellular fungi from the assembled chromosomes of the mushroom Coprinopsis cinerea (Coprinus cinereus).</title>
        <authorList>
            <person name="Stajich J.E."/>
            <person name="Wilke S.K."/>
            <person name="Ahren D."/>
            <person name="Au C.H."/>
            <person name="Birren B.W."/>
            <person name="Borodovsky M."/>
            <person name="Burns C."/>
            <person name="Canback B."/>
            <person name="Casselton L.A."/>
            <person name="Cheng C.K."/>
            <person name="Deng J."/>
            <person name="Dietrich F.S."/>
            <person name="Fargo D.C."/>
            <person name="Farman M.L."/>
            <person name="Gathman A.C."/>
            <person name="Goldberg J."/>
            <person name="Guigo R."/>
            <person name="Hoegger P.J."/>
            <person name="Hooker J.B."/>
            <person name="Huggins A."/>
            <person name="James T.Y."/>
            <person name="Kamada T."/>
            <person name="Kilaru S."/>
            <person name="Kodira C."/>
            <person name="Kues U."/>
            <person name="Kupfer D."/>
            <person name="Kwan H.S."/>
            <person name="Lomsadze A."/>
            <person name="Li W."/>
            <person name="Lilly W.W."/>
            <person name="Ma L.J."/>
            <person name="Mackey A.J."/>
            <person name="Manning G."/>
            <person name="Martin F."/>
            <person name="Muraguchi H."/>
            <person name="Natvig D.O."/>
            <person name="Palmerini H."/>
            <person name="Ramesh M.A."/>
            <person name="Rehmeyer C.J."/>
            <person name="Roe B.A."/>
            <person name="Shenoy N."/>
            <person name="Stanke M."/>
            <person name="Ter-Hovhannisyan V."/>
            <person name="Tunlid A."/>
            <person name="Velagapudi R."/>
            <person name="Vision T.J."/>
            <person name="Zeng Q."/>
            <person name="Zolan M.E."/>
            <person name="Pukkila P.J."/>
        </authorList>
    </citation>
    <scope>NUCLEOTIDE SEQUENCE [LARGE SCALE GENOMIC DNA]</scope>
    <source>
        <strain evidence="3">Okayama-7 / 130 / ATCC MYA-4618 / FGSC 9003</strain>
    </source>
</reference>
<dbReference type="Proteomes" id="UP000001861">
    <property type="component" value="Unassembled WGS sequence"/>
</dbReference>
<feature type="region of interest" description="Disordered" evidence="1">
    <location>
        <begin position="496"/>
        <end position="525"/>
    </location>
</feature>
<accession>A8NUU2</accession>
<dbReference type="RefSeq" id="XP_001836534.1">
    <property type="nucleotide sequence ID" value="XM_001836482.1"/>
</dbReference>
<feature type="region of interest" description="Disordered" evidence="1">
    <location>
        <begin position="248"/>
        <end position="272"/>
    </location>
</feature>
<feature type="compositionally biased region" description="Low complexity" evidence="1">
    <location>
        <begin position="374"/>
        <end position="386"/>
    </location>
</feature>
<evidence type="ECO:0000313" key="3">
    <source>
        <dbReference type="Proteomes" id="UP000001861"/>
    </source>
</evidence>
<gene>
    <name evidence="2" type="ORF">CC1G_10028</name>
</gene>
<dbReference type="InParanoid" id="A8NUU2"/>
<feature type="compositionally biased region" description="Low complexity" evidence="1">
    <location>
        <begin position="37"/>
        <end position="47"/>
    </location>
</feature>
<feature type="region of interest" description="Disordered" evidence="1">
    <location>
        <begin position="1"/>
        <end position="67"/>
    </location>
</feature>
<dbReference type="GeneID" id="6013122"/>
<dbReference type="EMBL" id="AACS02000004">
    <property type="protein sequence ID" value="EAU85242.1"/>
    <property type="molecule type" value="Genomic_DNA"/>
</dbReference>
<protein>
    <submittedName>
        <fullName evidence="2">Uncharacterized protein</fullName>
    </submittedName>
</protein>
<dbReference type="VEuPathDB" id="FungiDB:CC1G_10028"/>
<dbReference type="AlphaFoldDB" id="A8NUU2"/>
<feature type="compositionally biased region" description="Basic and acidic residues" evidence="1">
    <location>
        <begin position="11"/>
        <end position="27"/>
    </location>
</feature>
<sequence length="525" mass="57191">MNTLTSNELAGAKEPRNHGGRDGDGYKLPRTALGARPTKTPLPTTTTMSNDFELAPNESRSTDSAPVPEAEELAAMQIQLLERAMDIIKAHASEAATNLIRLKALLASELETESTQYSALQRERWLEERRELDATRALWSACQHVEAVVDQDLPFFVEQRNAQQRRRLWYEKLAEEERLENGPSLPSDESNQGGFYPLSKSFRRTKPRPPTDSPQTSEGRSFLPIPPAVPHSRTRLLPLMLASKADPAALARKTNRVSSTSTSSSSASSELRTPVTFVHNIDPIQPPELDGNGPSASGTVTIYRSSAFDSRPPSSVIGHEGRETPTEVSEIKKLVEDKLSPVPMPDYVADLLSEFDTQSTVPALPLFSPKGDDGSVSSHSHRGSVSFASPKSAPTSPARSRRTLHKVPSKRFSGFFAKRQPSSSSLNQSPYIIHSTQIPSRLGSSIDLVIPEDRPFSLDFNLDLSDPETSRNTSSGSRYLNPKRFSDSAASMASLLSSREFHSDGGDPNATPVPPSSIPSSAPAT</sequence>
<evidence type="ECO:0000256" key="1">
    <source>
        <dbReference type="SAM" id="MobiDB-lite"/>
    </source>
</evidence>
<feature type="compositionally biased region" description="Low complexity" evidence="1">
    <location>
        <begin position="258"/>
        <end position="269"/>
    </location>
</feature>
<name>A8NUU2_COPC7</name>